<dbReference type="GeneID" id="33562610"/>
<name>A0A1Y2GPY4_9FUNG</name>
<dbReference type="InParanoid" id="A0A1Y2GPY4"/>
<comment type="subcellular location">
    <subcellularLocation>
        <location evidence="1">Membrane</location>
    </subcellularLocation>
</comment>
<evidence type="ECO:0000313" key="8">
    <source>
        <dbReference type="Proteomes" id="UP000193648"/>
    </source>
</evidence>
<comment type="caution">
    <text evidence="7">The sequence shown here is derived from an EMBL/GenBank/DDBJ whole genome shotgun (WGS) entry which is preliminary data.</text>
</comment>
<keyword evidence="4" id="KW-0472">Membrane</keyword>
<reference evidence="7 8" key="1">
    <citation type="submission" date="2016-07" db="EMBL/GenBank/DDBJ databases">
        <title>Pervasive Adenine N6-methylation of Active Genes in Fungi.</title>
        <authorList>
            <consortium name="DOE Joint Genome Institute"/>
            <person name="Mondo S.J."/>
            <person name="Dannebaum R.O."/>
            <person name="Kuo R.C."/>
            <person name="Labutti K."/>
            <person name="Haridas S."/>
            <person name="Kuo A."/>
            <person name="Salamov A."/>
            <person name="Ahrendt S.R."/>
            <person name="Lipzen A."/>
            <person name="Sullivan W."/>
            <person name="Andreopoulos W.B."/>
            <person name="Clum A."/>
            <person name="Lindquist E."/>
            <person name="Daum C."/>
            <person name="Ramamoorthy G.K."/>
            <person name="Gryganskyi A."/>
            <person name="Culley D."/>
            <person name="Magnuson J.K."/>
            <person name="James T.Y."/>
            <person name="O'Malley M.A."/>
            <person name="Stajich J.E."/>
            <person name="Spatafora J.W."/>
            <person name="Visel A."/>
            <person name="Grigoriev I.V."/>
        </authorList>
    </citation>
    <scope>NUCLEOTIDE SEQUENCE [LARGE SCALE GENOMIC DNA]</scope>
    <source>
        <strain evidence="7 8">NRRL 3116</strain>
    </source>
</reference>
<evidence type="ECO:0000256" key="5">
    <source>
        <dbReference type="SAM" id="MobiDB-lite"/>
    </source>
</evidence>
<evidence type="ECO:0000259" key="6">
    <source>
        <dbReference type="PROSITE" id="PS51469"/>
    </source>
</evidence>
<feature type="region of interest" description="Disordered" evidence="5">
    <location>
        <begin position="182"/>
        <end position="201"/>
    </location>
</feature>
<dbReference type="RefSeq" id="XP_021882137.1">
    <property type="nucleotide sequence ID" value="XM_022020766.1"/>
</dbReference>
<proteinExistence type="predicted"/>
<evidence type="ECO:0000313" key="7">
    <source>
        <dbReference type="EMBL" id="ORZ18342.1"/>
    </source>
</evidence>
<dbReference type="PROSITE" id="PS51469">
    <property type="entry name" value="SUN"/>
    <property type="match status" value="1"/>
</dbReference>
<dbReference type="InterPro" id="IPR012919">
    <property type="entry name" value="SUN_dom"/>
</dbReference>
<keyword evidence="3" id="KW-1133">Transmembrane helix</keyword>
<organism evidence="7 8">
    <name type="scientific">Lobosporangium transversale</name>
    <dbReference type="NCBI Taxonomy" id="64571"/>
    <lineage>
        <taxon>Eukaryota</taxon>
        <taxon>Fungi</taxon>
        <taxon>Fungi incertae sedis</taxon>
        <taxon>Mucoromycota</taxon>
        <taxon>Mortierellomycotina</taxon>
        <taxon>Mortierellomycetes</taxon>
        <taxon>Mortierellales</taxon>
        <taxon>Mortierellaceae</taxon>
        <taxon>Lobosporangium</taxon>
    </lineage>
</organism>
<dbReference type="Pfam" id="PF07738">
    <property type="entry name" value="Sad1_UNC"/>
    <property type="match status" value="1"/>
</dbReference>
<dbReference type="PANTHER" id="PTHR12911">
    <property type="entry name" value="SAD1/UNC-84-LIKE PROTEIN-RELATED"/>
    <property type="match status" value="1"/>
</dbReference>
<feature type="domain" description="SUN" evidence="6">
    <location>
        <begin position="76"/>
        <end position="242"/>
    </location>
</feature>
<dbReference type="Proteomes" id="UP000193648">
    <property type="component" value="Unassembled WGS sequence"/>
</dbReference>
<dbReference type="AlphaFoldDB" id="A0A1Y2GPY4"/>
<evidence type="ECO:0000256" key="3">
    <source>
        <dbReference type="ARBA" id="ARBA00022989"/>
    </source>
</evidence>
<dbReference type="PANTHER" id="PTHR12911:SF8">
    <property type="entry name" value="KLAROID PROTEIN-RELATED"/>
    <property type="match status" value="1"/>
</dbReference>
<protein>
    <submittedName>
        <fullName evidence="7">UNC-like C-terminal-domain-containing protein</fullName>
    </submittedName>
</protein>
<evidence type="ECO:0000256" key="4">
    <source>
        <dbReference type="ARBA" id="ARBA00023136"/>
    </source>
</evidence>
<dbReference type="OrthoDB" id="342281at2759"/>
<keyword evidence="8" id="KW-1185">Reference proteome</keyword>
<dbReference type="Gene3D" id="2.60.120.260">
    <property type="entry name" value="Galactose-binding domain-like"/>
    <property type="match status" value="1"/>
</dbReference>
<gene>
    <name evidence="7" type="ORF">BCR41DRAFT_304655</name>
</gene>
<dbReference type="EMBL" id="MCFF01000015">
    <property type="protein sequence ID" value="ORZ18342.1"/>
    <property type="molecule type" value="Genomic_DNA"/>
</dbReference>
<accession>A0A1Y2GPY4</accession>
<dbReference type="STRING" id="64571.A0A1Y2GPY4"/>
<keyword evidence="2" id="KW-0812">Transmembrane</keyword>
<evidence type="ECO:0000256" key="1">
    <source>
        <dbReference type="ARBA" id="ARBA00004370"/>
    </source>
</evidence>
<sequence>MELLEKQGKLHGKEAPRRRIGFYGSSSTVSGNQDGRGNTGLTELEKELVSGLIDEALEKYSADAIAKPDYALFSAGGRIIPRLTSQDYHHTVAPTFWGNLGLKYFVKLPRREKPAQKAIEPDIHAGECWAMEGQQGQLGIRLARRIVVTEITIEHADPSVVLDMDSAPKEIEVWGLRGSEDAAPTATSHHASHTKPKTRQTFSIPLSMQKWPFVGVVLRIKSNWGHPKYTCMYRVRVHGYEPNA</sequence>
<dbReference type="GO" id="GO:0034993">
    <property type="term" value="C:meiotic nuclear membrane microtubule tethering complex"/>
    <property type="evidence" value="ECO:0007669"/>
    <property type="project" value="TreeGrafter"/>
</dbReference>
<evidence type="ECO:0000256" key="2">
    <source>
        <dbReference type="ARBA" id="ARBA00022692"/>
    </source>
</evidence>
<dbReference type="InterPro" id="IPR045119">
    <property type="entry name" value="SUN1-5"/>
</dbReference>
<dbReference type="GO" id="GO:0043495">
    <property type="term" value="F:protein-membrane adaptor activity"/>
    <property type="evidence" value="ECO:0007669"/>
    <property type="project" value="TreeGrafter"/>
</dbReference>